<dbReference type="EMBL" id="FOJO01000026">
    <property type="protein sequence ID" value="SFA60012.1"/>
    <property type="molecule type" value="Genomic_DNA"/>
</dbReference>
<name>A0A1I0U7F9_9RHOB</name>
<dbReference type="Pfam" id="PF04183">
    <property type="entry name" value="IucA_IucC"/>
    <property type="match status" value="1"/>
</dbReference>
<sequence>MSLPEQKGTEPARALRQFLEAACFERLATCQVNPEGRDRAVLTLGQTRFHLSMTQGAFGRPRIDRAIPVRIGDASGRAARIGDIGKVLEQVAGINPDVRNHFMTRLCDTDRNWRMILPAMAARSRRGLASMALDSLLFEGHPYHPLFCARSGWSDLDRREFAPEFQAAIRPVWLQIDARLCHVECAEAPADWSEWQAVAGAGTVAVPLHPWQFRHLRDASALSVWLDRGQARLLGEGAIYQPSQSLRTLFSPISPAGPHLKLPLSVAASSSLRDLEPNTIRVAPSISNWLRRIIDSDPEFSALGFRIQREFAAIDVDRGGPLQGRLGAIWRESPDALADPGETLLPFNALYASEADGRPLLDREIRAIGPGSWLDALIRHAVLPVWHLLIAHGVAIEAHGQNLMLRLRAGRITGLIARDFHESLEYVPGAGAKGSEPFPALDRLDPVFRDAPDGQFHRMANTAELSALFTDSLFVFNLAEFSALLARVYGFHEARFWRRVAGSLRDHAARLGLGGVAAHYPVFAPTLEVEPLLRAALGHLPETPLMVANPLAPNAAPESPARRVTDQDPFGEISCFM</sequence>
<dbReference type="InterPro" id="IPR037455">
    <property type="entry name" value="LucA/IucC-like"/>
</dbReference>
<protein>
    <submittedName>
        <fullName evidence="3">Siderophore synthetase component</fullName>
    </submittedName>
</protein>
<dbReference type="Pfam" id="PF06276">
    <property type="entry name" value="FhuF"/>
    <property type="match status" value="1"/>
</dbReference>
<dbReference type="Gene3D" id="6.10.250.3370">
    <property type="match status" value="1"/>
</dbReference>
<proteinExistence type="predicted"/>
<organism evidence="3 4">
    <name type="scientific">Paracoccus halophilus</name>
    <dbReference type="NCBI Taxonomy" id="376733"/>
    <lineage>
        <taxon>Bacteria</taxon>
        <taxon>Pseudomonadati</taxon>
        <taxon>Pseudomonadota</taxon>
        <taxon>Alphaproteobacteria</taxon>
        <taxon>Rhodobacterales</taxon>
        <taxon>Paracoccaceae</taxon>
        <taxon>Paracoccus</taxon>
    </lineage>
</organism>
<accession>A0A1I0U7F9</accession>
<evidence type="ECO:0000259" key="2">
    <source>
        <dbReference type="Pfam" id="PF06276"/>
    </source>
</evidence>
<feature type="domain" description="Aerobactin siderophore biosynthesis IucA/IucC-like C-terminal" evidence="2">
    <location>
        <begin position="373"/>
        <end position="534"/>
    </location>
</feature>
<gene>
    <name evidence="3" type="ORF">SAMN04487972_12614</name>
</gene>
<evidence type="ECO:0000313" key="3">
    <source>
        <dbReference type="EMBL" id="SFA60012.1"/>
    </source>
</evidence>
<dbReference type="Proteomes" id="UP000182312">
    <property type="component" value="Unassembled WGS sequence"/>
</dbReference>
<dbReference type="GO" id="GO:0019290">
    <property type="term" value="P:siderophore biosynthetic process"/>
    <property type="evidence" value="ECO:0007669"/>
    <property type="project" value="InterPro"/>
</dbReference>
<feature type="domain" description="Aerobactin siderophore biosynthesis IucA/IucC N-terminal" evidence="1">
    <location>
        <begin position="131"/>
        <end position="352"/>
    </location>
</feature>
<dbReference type="InterPro" id="IPR022770">
    <property type="entry name" value="IucA/IucC-like_C"/>
</dbReference>
<dbReference type="GO" id="GO:0016881">
    <property type="term" value="F:acid-amino acid ligase activity"/>
    <property type="evidence" value="ECO:0007669"/>
    <property type="project" value="UniProtKB-ARBA"/>
</dbReference>
<dbReference type="AlphaFoldDB" id="A0A1I0U7F9"/>
<dbReference type="RefSeq" id="WP_052081684.1">
    <property type="nucleotide sequence ID" value="NZ_FOJO01000026.1"/>
</dbReference>
<dbReference type="Gene3D" id="1.10.510.40">
    <property type="match status" value="1"/>
</dbReference>
<dbReference type="OrthoDB" id="495728at2"/>
<dbReference type="PANTHER" id="PTHR34384">
    <property type="entry name" value="L-2,3-DIAMINOPROPANOATE--CITRATE LIGASE"/>
    <property type="match status" value="1"/>
</dbReference>
<evidence type="ECO:0000313" key="4">
    <source>
        <dbReference type="Proteomes" id="UP000182312"/>
    </source>
</evidence>
<reference evidence="3 4" key="1">
    <citation type="submission" date="2016-10" db="EMBL/GenBank/DDBJ databases">
        <authorList>
            <person name="de Groot N.N."/>
        </authorList>
    </citation>
    <scope>NUCLEOTIDE SEQUENCE [LARGE SCALE GENOMIC DNA]</scope>
    <source>
        <strain evidence="3 4">CGMCC 1.6117</strain>
    </source>
</reference>
<dbReference type="InterPro" id="IPR007310">
    <property type="entry name" value="Aerobactin_biosyn_IucA/IucC_N"/>
</dbReference>
<evidence type="ECO:0000259" key="1">
    <source>
        <dbReference type="Pfam" id="PF04183"/>
    </source>
</evidence>